<dbReference type="CDD" id="cd06558">
    <property type="entry name" value="crotonase-like"/>
    <property type="match status" value="1"/>
</dbReference>
<dbReference type="PANTHER" id="PTHR43802">
    <property type="entry name" value="ENOYL-COA HYDRATASE"/>
    <property type="match status" value="1"/>
</dbReference>
<accession>A0A316TEM7</accession>
<protein>
    <submittedName>
        <fullName evidence="3">Crotonase</fullName>
    </submittedName>
</protein>
<comment type="caution">
    <text evidence="3">The sequence shown here is derived from an EMBL/GenBank/DDBJ whole genome shotgun (WGS) entry which is preliminary data.</text>
</comment>
<dbReference type="Pfam" id="PF00378">
    <property type="entry name" value="ECH_1"/>
    <property type="match status" value="1"/>
</dbReference>
<dbReference type="EMBL" id="QGDD01000004">
    <property type="protein sequence ID" value="PWN02953.1"/>
    <property type="molecule type" value="Genomic_DNA"/>
</dbReference>
<dbReference type="InterPro" id="IPR029045">
    <property type="entry name" value="ClpP/crotonase-like_dom_sf"/>
</dbReference>
<evidence type="ECO:0000313" key="3">
    <source>
        <dbReference type="EMBL" id="PWN02953.1"/>
    </source>
</evidence>
<evidence type="ECO:0000256" key="1">
    <source>
        <dbReference type="ARBA" id="ARBA00005254"/>
    </source>
</evidence>
<dbReference type="InterPro" id="IPR018376">
    <property type="entry name" value="Enoyl-CoA_hyd/isom_CS"/>
</dbReference>
<evidence type="ECO:0000256" key="2">
    <source>
        <dbReference type="RuleBase" id="RU003707"/>
    </source>
</evidence>
<dbReference type="Gene3D" id="3.90.226.10">
    <property type="entry name" value="2-enoyl-CoA Hydratase, Chain A, domain 1"/>
    <property type="match status" value="1"/>
</dbReference>
<dbReference type="GO" id="GO:0003824">
    <property type="term" value="F:catalytic activity"/>
    <property type="evidence" value="ECO:0007669"/>
    <property type="project" value="InterPro"/>
</dbReference>
<dbReference type="InterPro" id="IPR001753">
    <property type="entry name" value="Enoyl-CoA_hydra/iso"/>
</dbReference>
<dbReference type="Proteomes" id="UP000245507">
    <property type="component" value="Unassembled WGS sequence"/>
</dbReference>
<keyword evidence="4" id="KW-1185">Reference proteome</keyword>
<dbReference type="PROSITE" id="PS00166">
    <property type="entry name" value="ENOYL_COA_HYDRATASE"/>
    <property type="match status" value="1"/>
</dbReference>
<gene>
    <name evidence="3" type="ORF">DJ010_11245</name>
</gene>
<proteinExistence type="inferred from homology"/>
<organism evidence="3 4">
    <name type="scientific">Nocardioides silvaticus</name>
    <dbReference type="NCBI Taxonomy" id="2201891"/>
    <lineage>
        <taxon>Bacteria</taxon>
        <taxon>Bacillati</taxon>
        <taxon>Actinomycetota</taxon>
        <taxon>Actinomycetes</taxon>
        <taxon>Propionibacteriales</taxon>
        <taxon>Nocardioidaceae</taxon>
        <taxon>Nocardioides</taxon>
    </lineage>
</organism>
<sequence>MTTPGSAAQHVDIALVRGVVVLTLDRPDKLNALTVAMRRRLAALVREHGTGETVRGIVLTGRGRAFSAGEDLAHAPTTEAEVHEAFESFHDVTRAILQTRVPVIAAVNGLAVGGASEITLCCDARIGTPATEYFQPENARGLTISNATSLLLRRLVGNHAMRMVLASPRVHAAEALSIGLLDEVVEADQLVERAVDTVHAWTPEGNTTALHLALLRPLLADVEAAFEREDAAAHEAWTSGLLTAGVAGFWNTKSTQAEEADA</sequence>
<dbReference type="RefSeq" id="WP_109693755.1">
    <property type="nucleotide sequence ID" value="NZ_QGDD01000004.1"/>
</dbReference>
<name>A0A316TEM7_9ACTN</name>
<dbReference type="SUPFAM" id="SSF52096">
    <property type="entry name" value="ClpP/crotonase"/>
    <property type="match status" value="1"/>
</dbReference>
<evidence type="ECO:0000313" key="4">
    <source>
        <dbReference type="Proteomes" id="UP000245507"/>
    </source>
</evidence>
<comment type="similarity">
    <text evidence="1 2">Belongs to the enoyl-CoA hydratase/isomerase family.</text>
</comment>
<dbReference type="AlphaFoldDB" id="A0A316TEM7"/>
<dbReference type="PANTHER" id="PTHR43802:SF1">
    <property type="entry name" value="IP11341P-RELATED"/>
    <property type="match status" value="1"/>
</dbReference>
<dbReference type="OrthoDB" id="8452484at2"/>
<reference evidence="3 4" key="1">
    <citation type="submission" date="2018-05" db="EMBL/GenBank/DDBJ databases">
        <title>Nocardioides silvaticus genome.</title>
        <authorList>
            <person name="Li C."/>
            <person name="Wang G."/>
        </authorList>
    </citation>
    <scope>NUCLEOTIDE SEQUENCE [LARGE SCALE GENOMIC DNA]</scope>
    <source>
        <strain evidence="3 4">CCTCC AB 2018079</strain>
    </source>
</reference>